<dbReference type="Proteomes" id="UP000654075">
    <property type="component" value="Unassembled WGS sequence"/>
</dbReference>
<reference evidence="3" key="1">
    <citation type="submission" date="2021-02" db="EMBL/GenBank/DDBJ databases">
        <authorList>
            <person name="Dougan E. K."/>
            <person name="Rhodes N."/>
            <person name="Thang M."/>
            <person name="Chan C."/>
        </authorList>
    </citation>
    <scope>NUCLEOTIDE SEQUENCE</scope>
</reference>
<feature type="region of interest" description="Disordered" evidence="1">
    <location>
        <begin position="890"/>
        <end position="926"/>
    </location>
</feature>
<dbReference type="OrthoDB" id="416423at2759"/>
<feature type="compositionally biased region" description="Low complexity" evidence="1">
    <location>
        <begin position="542"/>
        <end position="551"/>
    </location>
</feature>
<name>A0A813FHY6_POLGL</name>
<accession>A0A813FHY6</accession>
<feature type="transmembrane region" description="Helical" evidence="2">
    <location>
        <begin position="1162"/>
        <end position="1181"/>
    </location>
</feature>
<keyword evidence="2" id="KW-0812">Transmembrane</keyword>
<keyword evidence="4" id="KW-1185">Reference proteome</keyword>
<comment type="caution">
    <text evidence="3">The sequence shown here is derived from an EMBL/GenBank/DDBJ whole genome shotgun (WGS) entry which is preliminary data.</text>
</comment>
<keyword evidence="2" id="KW-1133">Transmembrane helix</keyword>
<feature type="compositionally biased region" description="Polar residues" evidence="1">
    <location>
        <begin position="810"/>
        <end position="824"/>
    </location>
</feature>
<sequence>MSRKHGGGGSRQVEPEGWPVEWTFVGVAVLVIAAISQVSRLSPMLFVGQCTPLSGMCTPADCSCAEPFRRRELVTQDAQACFQCVADFCPVVAHGDSDCSASDCECEDPTWPRVDSPIGGQSCWQCIRPSLDFTARIGGSDGDSCLARVGGQGEQEAAASKQRLFLARSRTQCVALRYNGARITEKRQNESCLVWEPFGSFWALDACQLHDKHMQFEQLLEDEDLGASASPGSLLPFPREIYCSGDNASEFCIEVSENLCTEEDGRCSTERCRCEDPSWLKQQLQTLNGSQCFMCVPPPLLCPSSAQACMDRACECAHPQDTKLLNATSPSESPCFYCQAIPHNSSRSSEAFTLAMFPLCILAGLAVGGCIRRLRDPTSAASSPSRGKNHAQVTGSRTWSERLAQELEGLLEALWEMFLENPRLLLRRVRPSLRQVGKWLNHALDECDMALEPCYVVIDTVQDAVWDWVVMQHERIVTLVFWICGLTGDAVEQLSAARRWFSGAESFEDSEDIGASRNAKSRSRRAATGSRPQPSQKQSVTVAAPVAVVAPQKAEGSSGGAADAPTTGATGTSSSSSSRAVCPKVRSSPKMTPKEAPQVHSSSGMQQEPDGGPEDVEGFDWDPLGFGCSAEGAADGGDHSAIPDEILRRLLSPPEPQQQNERLGAQTIVQSRVQRKLQLRREALAQREATPTQPEAALEAPPMDDSWIDELEQQDQKLKASSKKDSKAQSKSKKRDPKESKDSSESAAPEDEMSGFDPDRLLGEAMHGLFLVQATSAMGDTCQTLETKGKKAAKKEAALAKKEAPAKEVQTATKASKPVKQTQHAVAEKTAGQKEGGTISAKVAAKSSEDMSDREVCLPVFVTGVVLEGLCLWRAMPIDNELTMRLEQRRSDLSRSKEADVLANGEDSDLGPDRSPTPCRGVPAASTFPSKRSVVITNGGDFKSTIDQELIAKLQKRQSTILHQEREGGDVAGPSAPSAAGEVVQASGRSHIDSELMEKLQKRQTRSVQDMETFGRAVALKSTSSGLSGWPIGFGSSFQAPIDGELAEKLRRRNSTIQQQEASGYVMQEQIAPAADVEDAILAAARGGQDDADELVRKLARRRNVVEAGGDHFQKDRDGGLIVRKADMSQVSQAGEDAAAECTACAVEENSSPGPSSRRSAYWIWLLFFVVVPAIIAFFAADFNLSGFMAGLGGRF</sequence>
<feature type="region of interest" description="Disordered" evidence="1">
    <location>
        <begin position="511"/>
        <end position="668"/>
    </location>
</feature>
<proteinExistence type="predicted"/>
<feature type="region of interest" description="Disordered" evidence="1">
    <location>
        <begin position="803"/>
        <end position="834"/>
    </location>
</feature>
<evidence type="ECO:0000313" key="4">
    <source>
        <dbReference type="Proteomes" id="UP000654075"/>
    </source>
</evidence>
<evidence type="ECO:0000256" key="2">
    <source>
        <dbReference type="SAM" id="Phobius"/>
    </source>
</evidence>
<gene>
    <name evidence="3" type="ORF">PGLA1383_LOCUS30171</name>
</gene>
<feature type="compositionally biased region" description="Acidic residues" evidence="1">
    <location>
        <begin position="611"/>
        <end position="620"/>
    </location>
</feature>
<evidence type="ECO:0000256" key="1">
    <source>
        <dbReference type="SAM" id="MobiDB-lite"/>
    </source>
</evidence>
<feature type="compositionally biased region" description="Basic and acidic residues" evidence="1">
    <location>
        <begin position="890"/>
        <end position="900"/>
    </location>
</feature>
<feature type="compositionally biased region" description="Basic and acidic residues" evidence="1">
    <location>
        <begin position="636"/>
        <end position="648"/>
    </location>
</feature>
<evidence type="ECO:0000313" key="3">
    <source>
        <dbReference type="EMBL" id="CAE8612374.1"/>
    </source>
</evidence>
<organism evidence="3 4">
    <name type="scientific">Polarella glacialis</name>
    <name type="common">Dinoflagellate</name>
    <dbReference type="NCBI Taxonomy" id="89957"/>
    <lineage>
        <taxon>Eukaryota</taxon>
        <taxon>Sar</taxon>
        <taxon>Alveolata</taxon>
        <taxon>Dinophyceae</taxon>
        <taxon>Suessiales</taxon>
        <taxon>Suessiaceae</taxon>
        <taxon>Polarella</taxon>
    </lineage>
</organism>
<feature type="region of interest" description="Disordered" evidence="1">
    <location>
        <begin position="680"/>
        <end position="760"/>
    </location>
</feature>
<feature type="compositionally biased region" description="Low complexity" evidence="1">
    <location>
        <begin position="560"/>
        <end position="578"/>
    </location>
</feature>
<keyword evidence="2" id="KW-0472">Membrane</keyword>
<feature type="compositionally biased region" description="Polar residues" evidence="1">
    <location>
        <begin position="657"/>
        <end position="668"/>
    </location>
</feature>
<feature type="compositionally biased region" description="Basic and acidic residues" evidence="1">
    <location>
        <begin position="714"/>
        <end position="728"/>
    </location>
</feature>
<dbReference type="EMBL" id="CAJNNV010025113">
    <property type="protein sequence ID" value="CAE8612374.1"/>
    <property type="molecule type" value="Genomic_DNA"/>
</dbReference>
<dbReference type="AlphaFoldDB" id="A0A813FHY6"/>
<protein>
    <submittedName>
        <fullName evidence="3">Uncharacterized protein</fullName>
    </submittedName>
</protein>
<feature type="compositionally biased region" description="Polar residues" evidence="1">
    <location>
        <begin position="530"/>
        <end position="541"/>
    </location>
</feature>